<dbReference type="HOGENOM" id="CLU_2933697_0_0_3"/>
<evidence type="ECO:0000256" key="1">
    <source>
        <dbReference type="SAM" id="MobiDB-lite"/>
    </source>
</evidence>
<evidence type="ECO:0000313" key="2">
    <source>
        <dbReference type="EMBL" id="AFZ27433.1"/>
    </source>
</evidence>
<dbReference type="KEGG" id="csg:Cylst_5413"/>
<evidence type="ECO:0000313" key="3">
    <source>
        <dbReference type="Proteomes" id="UP000010475"/>
    </source>
</evidence>
<feature type="compositionally biased region" description="Polar residues" evidence="1">
    <location>
        <begin position="21"/>
        <end position="31"/>
    </location>
</feature>
<dbReference type="Proteomes" id="UP000010475">
    <property type="component" value="Chromosome"/>
</dbReference>
<reference evidence="2 3" key="1">
    <citation type="submission" date="2012-06" db="EMBL/GenBank/DDBJ databases">
        <title>Finished chromosome of genome of Cylindrospermum stagnale PCC 7417.</title>
        <authorList>
            <consortium name="US DOE Joint Genome Institute"/>
            <person name="Gugger M."/>
            <person name="Coursin T."/>
            <person name="Rippka R."/>
            <person name="Tandeau De Marsac N."/>
            <person name="Huntemann M."/>
            <person name="Wei C.-L."/>
            <person name="Han J."/>
            <person name="Detter J.C."/>
            <person name="Han C."/>
            <person name="Tapia R."/>
            <person name="Chen A."/>
            <person name="Kyrpides N."/>
            <person name="Mavromatis K."/>
            <person name="Markowitz V."/>
            <person name="Szeto E."/>
            <person name="Ivanova N."/>
            <person name="Pagani I."/>
            <person name="Pati A."/>
            <person name="Goodwin L."/>
            <person name="Nordberg H.P."/>
            <person name="Cantor M.N."/>
            <person name="Hua S.X."/>
            <person name="Woyke T."/>
            <person name="Kerfeld C.A."/>
        </authorList>
    </citation>
    <scope>NUCLEOTIDE SEQUENCE [LARGE SCALE GENOMIC DNA]</scope>
    <source>
        <strain evidence="2 3">PCC 7417</strain>
    </source>
</reference>
<gene>
    <name evidence="2" type="ORF">Cylst_5413</name>
</gene>
<accession>K9X4M7</accession>
<feature type="region of interest" description="Disordered" evidence="1">
    <location>
        <begin position="1"/>
        <end position="60"/>
    </location>
</feature>
<dbReference type="RefSeq" id="WP_015210668.1">
    <property type="nucleotide sequence ID" value="NC_019757.1"/>
</dbReference>
<dbReference type="STRING" id="56107.Cylst_5413"/>
<dbReference type="AlphaFoldDB" id="K9X4M7"/>
<keyword evidence="3" id="KW-1185">Reference proteome</keyword>
<organism evidence="2 3">
    <name type="scientific">Cylindrospermum stagnale PCC 7417</name>
    <dbReference type="NCBI Taxonomy" id="56107"/>
    <lineage>
        <taxon>Bacteria</taxon>
        <taxon>Bacillati</taxon>
        <taxon>Cyanobacteriota</taxon>
        <taxon>Cyanophyceae</taxon>
        <taxon>Nostocales</taxon>
        <taxon>Nostocaceae</taxon>
        <taxon>Cylindrospermum</taxon>
    </lineage>
</organism>
<proteinExistence type="predicted"/>
<protein>
    <submittedName>
        <fullName evidence="2">Uncharacterized protein</fullName>
    </submittedName>
</protein>
<dbReference type="EMBL" id="CP003642">
    <property type="protein sequence ID" value="AFZ27433.1"/>
    <property type="molecule type" value="Genomic_DNA"/>
</dbReference>
<name>K9X4M7_9NOST</name>
<sequence>MNLIEDGGRGKLKTKFKDSKTFGQNTITPGTPGTALPDKDYSRVTSVPGGGTPGAELENS</sequence>